<dbReference type="GO" id="GO:0005737">
    <property type="term" value="C:cytoplasm"/>
    <property type="evidence" value="ECO:0007669"/>
    <property type="project" value="TreeGrafter"/>
</dbReference>
<dbReference type="InterPro" id="IPR040442">
    <property type="entry name" value="Pyrv_kinase-like_dom_sf"/>
</dbReference>
<comment type="similarity">
    <text evidence="1">Belongs to the PanB family.</text>
</comment>
<keyword evidence="4" id="KW-0566">Pantothenate biosynthesis</keyword>
<dbReference type="EC" id="2.1.2.11" evidence="3"/>
<organism evidence="6 7">
    <name type="scientific">Candidatus Magnetoglobus multicellularis str. Araruama</name>
    <dbReference type="NCBI Taxonomy" id="890399"/>
    <lineage>
        <taxon>Bacteria</taxon>
        <taxon>Pseudomonadati</taxon>
        <taxon>Thermodesulfobacteriota</taxon>
        <taxon>Desulfobacteria</taxon>
        <taxon>Desulfobacterales</taxon>
        <taxon>Desulfobacteraceae</taxon>
        <taxon>Candidatus Magnetoglobus</taxon>
    </lineage>
</organism>
<dbReference type="GO" id="GO:0008168">
    <property type="term" value="F:methyltransferase activity"/>
    <property type="evidence" value="ECO:0007669"/>
    <property type="project" value="UniProtKB-KW"/>
</dbReference>
<dbReference type="InterPro" id="IPR015813">
    <property type="entry name" value="Pyrv/PenolPyrv_kinase-like_dom"/>
</dbReference>
<dbReference type="SUPFAM" id="SSF51621">
    <property type="entry name" value="Phosphoenolpyruvate/pyruvate domain"/>
    <property type="match status" value="1"/>
</dbReference>
<evidence type="ECO:0000256" key="1">
    <source>
        <dbReference type="ARBA" id="ARBA00008676"/>
    </source>
</evidence>
<dbReference type="GO" id="GO:0000287">
    <property type="term" value="F:magnesium ion binding"/>
    <property type="evidence" value="ECO:0007669"/>
    <property type="project" value="TreeGrafter"/>
</dbReference>
<evidence type="ECO:0000313" key="7">
    <source>
        <dbReference type="Proteomes" id="UP000189670"/>
    </source>
</evidence>
<evidence type="ECO:0000256" key="2">
    <source>
        <dbReference type="ARBA" id="ARBA00011424"/>
    </source>
</evidence>
<keyword evidence="6" id="KW-0489">Methyltransferase</keyword>
<dbReference type="Gene3D" id="3.20.20.60">
    <property type="entry name" value="Phosphoenolpyruvate-binding domains"/>
    <property type="match status" value="1"/>
</dbReference>
<dbReference type="EMBL" id="ATBP01002358">
    <property type="protein sequence ID" value="ETR65946.1"/>
    <property type="molecule type" value="Genomic_DNA"/>
</dbReference>
<dbReference type="GO" id="GO:0032259">
    <property type="term" value="P:methylation"/>
    <property type="evidence" value="ECO:0007669"/>
    <property type="project" value="UniProtKB-KW"/>
</dbReference>
<dbReference type="PANTHER" id="PTHR20881:SF0">
    <property type="entry name" value="3-METHYL-2-OXOBUTANOATE HYDROXYMETHYLTRANSFERASE"/>
    <property type="match status" value="1"/>
</dbReference>
<dbReference type="InterPro" id="IPR003700">
    <property type="entry name" value="Pantoate_hydroxy_MeTrfase"/>
</dbReference>
<comment type="subunit">
    <text evidence="2">Homodecamer; pentamer of dimers.</text>
</comment>
<evidence type="ECO:0000313" key="6">
    <source>
        <dbReference type="EMBL" id="ETR65946.1"/>
    </source>
</evidence>
<evidence type="ECO:0000256" key="3">
    <source>
        <dbReference type="ARBA" id="ARBA00012618"/>
    </source>
</evidence>
<sequence length="213" mass="23196">MMLMAITLIQLQFLMSLIFNHAEKITLTTLRKLKAQKQKIVMLTAYNYPFAQILEESKVTAILVGDSLGMTNWGYPSTLQVTMDDMCQATAAVAKAAPSKFIITDMPFLSYQTSVQTAVLNAGKLLQAGAQAVKLEGARHLEAVSAIINAGIPVLGHLGFVPQSLHQIGGYKVQGNTLEEIKTLSQAACELEKRGVFGIVFELTKQEAIKKLV</sequence>
<protein>
    <recommendedName>
        <fullName evidence="3">3-methyl-2-oxobutanoate hydroxymethyltransferase</fullName>
        <ecNumber evidence="3">2.1.2.11</ecNumber>
    </recommendedName>
</protein>
<name>A0A1V1NTY3_9BACT</name>
<evidence type="ECO:0000256" key="4">
    <source>
        <dbReference type="ARBA" id="ARBA00022655"/>
    </source>
</evidence>
<evidence type="ECO:0000256" key="5">
    <source>
        <dbReference type="ARBA" id="ARBA00022679"/>
    </source>
</evidence>
<proteinExistence type="inferred from homology"/>
<dbReference type="AlphaFoldDB" id="A0A1V1NTY3"/>
<dbReference type="Pfam" id="PF02548">
    <property type="entry name" value="Pantoate_transf"/>
    <property type="match status" value="1"/>
</dbReference>
<reference evidence="7" key="1">
    <citation type="submission" date="2012-11" db="EMBL/GenBank/DDBJ databases">
        <authorList>
            <person name="Lucero-Rivera Y.E."/>
            <person name="Tovar-Ramirez D."/>
        </authorList>
    </citation>
    <scope>NUCLEOTIDE SEQUENCE [LARGE SCALE GENOMIC DNA]</scope>
    <source>
        <strain evidence="7">Araruama</strain>
    </source>
</reference>
<dbReference type="GO" id="GO:0015940">
    <property type="term" value="P:pantothenate biosynthetic process"/>
    <property type="evidence" value="ECO:0007669"/>
    <property type="project" value="UniProtKB-KW"/>
</dbReference>
<comment type="caution">
    <text evidence="6">The sequence shown here is derived from an EMBL/GenBank/DDBJ whole genome shotgun (WGS) entry which is preliminary data.</text>
</comment>
<accession>A0A1V1NTY3</accession>
<dbReference type="GO" id="GO:0003864">
    <property type="term" value="F:3-methyl-2-oxobutanoate hydroxymethyltransferase activity"/>
    <property type="evidence" value="ECO:0007669"/>
    <property type="project" value="UniProtKB-EC"/>
</dbReference>
<dbReference type="PANTHER" id="PTHR20881">
    <property type="entry name" value="3-METHYL-2-OXOBUTANOATE HYDROXYMETHYLTRANSFERASE"/>
    <property type="match status" value="1"/>
</dbReference>
<keyword evidence="5 6" id="KW-0808">Transferase</keyword>
<gene>
    <name evidence="6" type="ORF">OMM_13474</name>
</gene>
<dbReference type="Proteomes" id="UP000189670">
    <property type="component" value="Unassembled WGS sequence"/>
</dbReference>